<evidence type="ECO:0000313" key="1">
    <source>
        <dbReference type="EMBL" id="KAJ9066056.1"/>
    </source>
</evidence>
<evidence type="ECO:0000313" key="2">
    <source>
        <dbReference type="Proteomes" id="UP001165960"/>
    </source>
</evidence>
<dbReference type="Proteomes" id="UP001165960">
    <property type="component" value="Unassembled WGS sequence"/>
</dbReference>
<name>A0ACC2SUW7_9FUNG</name>
<accession>A0ACC2SUW7</accession>
<reference evidence="1" key="1">
    <citation type="submission" date="2022-04" db="EMBL/GenBank/DDBJ databases">
        <title>Genome of the entomopathogenic fungus Entomophthora muscae.</title>
        <authorList>
            <person name="Elya C."/>
            <person name="Lovett B.R."/>
            <person name="Lee E."/>
            <person name="Macias A.M."/>
            <person name="Hajek A.E."/>
            <person name="De Bivort B.L."/>
            <person name="Kasson M.T."/>
            <person name="De Fine Licht H.H."/>
            <person name="Stajich J.E."/>
        </authorList>
    </citation>
    <scope>NUCLEOTIDE SEQUENCE</scope>
    <source>
        <strain evidence="1">Berkeley</strain>
    </source>
</reference>
<dbReference type="EMBL" id="QTSX02004310">
    <property type="protein sequence ID" value="KAJ9066056.1"/>
    <property type="molecule type" value="Genomic_DNA"/>
</dbReference>
<proteinExistence type="predicted"/>
<gene>
    <name evidence="1" type="ORF">DSO57_1013498</name>
</gene>
<keyword evidence="2" id="KW-1185">Reference proteome</keyword>
<sequence length="681" mass="76969">MKLFVFLLLVFGEELRLENGMQVVLVSKPGLGESGVGLSIEAGSRDEPASVPGLAHLLEHMVSFEMLEEMAGGIGNGHTDYDRTRFDFQVRPGLLEKTLAKLSKAVSSPVFDSAAVEREARMIELEHMKNMDDEMARLDQAMRVMSNTHHPFSRFYTGTYKTLTCKAKALSHFHAKFYHPHLMKLAIVDARPIHELKQLVMQSFSSLKGKPLTKRTKPNVKPFLPQHTGFEMKIKASSKRIFLQFEVPPGETLEVLSRILAHRAKGSILQLLKARAWAYNLECFVFDYSDLTIFTIKISPTNAGINHREDILAIFFSYIDFLKLSSPHSLQAIADEHHTHLSPRTHALLLTTTTPQNNYSHSHFLKTLNKLTPTNLRMFTTGIQIPPTSPIEHWYNTHYQLQPLPQIQPHKHTFLLPHKNILLPNHTTPQLTNILISFPHNIQTPAIANLLTTYLNLHFSLPLPTSCHLLPSHPRRNHPNCHWLQPPTTPPPNNQTTTHSKNQHQPPFPCKTIHHKLLPKPTPRCPLPNPICPLPQHMVQPRTKITHQQSLPLTNQTRIRQPKHKGKSQNIIKHQSTLTFPPLQRQTSPAHPTRNHPPPSQPCCPPKLILIPQHTCILPGHVSPHQYNPPCHCIHCPLPHPGSPHPPTALHGGAGLFHSHHPPHHQHPCWILVSSPNQAPT</sequence>
<organism evidence="1 2">
    <name type="scientific">Entomophthora muscae</name>
    <dbReference type="NCBI Taxonomy" id="34485"/>
    <lineage>
        <taxon>Eukaryota</taxon>
        <taxon>Fungi</taxon>
        <taxon>Fungi incertae sedis</taxon>
        <taxon>Zoopagomycota</taxon>
        <taxon>Entomophthoromycotina</taxon>
        <taxon>Entomophthoromycetes</taxon>
        <taxon>Entomophthorales</taxon>
        <taxon>Entomophthoraceae</taxon>
        <taxon>Entomophthora</taxon>
    </lineage>
</organism>
<protein>
    <submittedName>
        <fullName evidence="1">Uncharacterized protein</fullName>
    </submittedName>
</protein>
<comment type="caution">
    <text evidence="1">The sequence shown here is derived from an EMBL/GenBank/DDBJ whole genome shotgun (WGS) entry which is preliminary data.</text>
</comment>